<keyword evidence="2" id="KW-1185">Reference proteome</keyword>
<dbReference type="AlphaFoldDB" id="A0A8A3S6G1"/>
<organism evidence="1 2">
    <name type="scientific">Methanofollis aquaemaris</name>
    <dbReference type="NCBI Taxonomy" id="126734"/>
    <lineage>
        <taxon>Archaea</taxon>
        <taxon>Methanobacteriati</taxon>
        <taxon>Methanobacteriota</taxon>
        <taxon>Stenosarchaea group</taxon>
        <taxon>Methanomicrobia</taxon>
        <taxon>Methanomicrobiales</taxon>
        <taxon>Methanomicrobiaceae</taxon>
        <taxon>Methanofollis</taxon>
    </lineage>
</organism>
<protein>
    <submittedName>
        <fullName evidence="1">Uncharacterized protein</fullName>
    </submittedName>
</protein>
<evidence type="ECO:0000313" key="1">
    <source>
        <dbReference type="EMBL" id="QSZ67196.1"/>
    </source>
</evidence>
<sequence length="174" mass="19996">MKKEYVAVLVVSCFLAVMVGLFVAGQDLRSTHHTRTDRTDTLSDETWYDVVEKIQERDEVVCTYGTLPDLNNETPRRAWISRLQAYTEIQKKEMMPYLYPHGPILSLGYDVQGYVKVMVRENYTVSGNETGTWYRILKQYGDECGIEEIPVKVVATSDHTPEINIPVTLQTQQK</sequence>
<dbReference type="KEGG" id="maqe:RJ40_06625"/>
<gene>
    <name evidence="1" type="ORF">RJ40_06625</name>
</gene>
<name>A0A8A3S6G1_9EURY</name>
<accession>A0A8A3S6G1</accession>
<reference evidence="1" key="2">
    <citation type="submission" date="2019-02" db="EMBL/GenBank/DDBJ databases">
        <authorList>
            <person name="Chen S.-C."/>
            <person name="Chien H.-H."/>
            <person name="Lai M.-C."/>
        </authorList>
    </citation>
    <scope>NUCLEOTIDE SEQUENCE</scope>
    <source>
        <strain evidence="1">N2F9704</strain>
    </source>
</reference>
<dbReference type="Proteomes" id="UP001042704">
    <property type="component" value="Chromosome"/>
</dbReference>
<dbReference type="EMBL" id="CP036172">
    <property type="protein sequence ID" value="QSZ67196.1"/>
    <property type="molecule type" value="Genomic_DNA"/>
</dbReference>
<dbReference type="GeneID" id="76424022"/>
<proteinExistence type="predicted"/>
<reference evidence="1" key="1">
    <citation type="journal article" date="2001" name="Int. J. Syst. Evol. Microbiol.">
        <title>Methanofollis aquaemaris sp. nov., a methanogen isolated from an aquaculture fish pond.</title>
        <authorList>
            <person name="Lai M.C."/>
            <person name="Chen S.C."/>
        </authorList>
    </citation>
    <scope>NUCLEOTIDE SEQUENCE</scope>
    <source>
        <strain evidence="1">N2F9704</strain>
    </source>
</reference>
<dbReference type="RefSeq" id="WP_265580084.1">
    <property type="nucleotide sequence ID" value="NZ_CP036172.1"/>
</dbReference>
<evidence type="ECO:0000313" key="2">
    <source>
        <dbReference type="Proteomes" id="UP001042704"/>
    </source>
</evidence>